<keyword evidence="1" id="KW-0732">Signal</keyword>
<evidence type="ECO:0008006" key="4">
    <source>
        <dbReference type="Google" id="ProtNLM"/>
    </source>
</evidence>
<reference evidence="2" key="1">
    <citation type="submission" date="2023-06" db="EMBL/GenBank/DDBJ databases">
        <title>Genome-scale phylogeny and comparative genomics of the fungal order Sordariales.</title>
        <authorList>
            <consortium name="Lawrence Berkeley National Laboratory"/>
            <person name="Hensen N."/>
            <person name="Bonometti L."/>
            <person name="Westerberg I."/>
            <person name="Brannstrom I.O."/>
            <person name="Guillou S."/>
            <person name="Cros-Aarteil S."/>
            <person name="Calhoun S."/>
            <person name="Haridas S."/>
            <person name="Kuo A."/>
            <person name="Mondo S."/>
            <person name="Pangilinan J."/>
            <person name="Riley R."/>
            <person name="Labutti K."/>
            <person name="Andreopoulos B."/>
            <person name="Lipzen A."/>
            <person name="Chen C."/>
            <person name="Yanf M."/>
            <person name="Daum C."/>
            <person name="Ng V."/>
            <person name="Clum A."/>
            <person name="Steindorff A."/>
            <person name="Ohm R."/>
            <person name="Martin F."/>
            <person name="Silar P."/>
            <person name="Natvig D."/>
            <person name="Lalanne C."/>
            <person name="Gautier V."/>
            <person name="Ament-Velasquez S.L."/>
            <person name="Kruys A."/>
            <person name="Hutchinson M.I."/>
            <person name="Powell A.J."/>
            <person name="Barry K."/>
            <person name="Miller A.N."/>
            <person name="Grigoriev I.V."/>
            <person name="Debuchy R."/>
            <person name="Gladieux P."/>
            <person name="Thoren M.H."/>
            <person name="Johannesson H."/>
        </authorList>
    </citation>
    <scope>NUCLEOTIDE SEQUENCE</scope>
    <source>
        <strain evidence="2">CBS 606.72</strain>
    </source>
</reference>
<proteinExistence type="predicted"/>
<protein>
    <recommendedName>
        <fullName evidence="4">Secreted protein</fullName>
    </recommendedName>
</protein>
<organism evidence="2 3">
    <name type="scientific">Immersiella caudata</name>
    <dbReference type="NCBI Taxonomy" id="314043"/>
    <lineage>
        <taxon>Eukaryota</taxon>
        <taxon>Fungi</taxon>
        <taxon>Dikarya</taxon>
        <taxon>Ascomycota</taxon>
        <taxon>Pezizomycotina</taxon>
        <taxon>Sordariomycetes</taxon>
        <taxon>Sordariomycetidae</taxon>
        <taxon>Sordariales</taxon>
        <taxon>Lasiosphaeriaceae</taxon>
        <taxon>Immersiella</taxon>
    </lineage>
</organism>
<dbReference type="EMBL" id="JAULSU010000002">
    <property type="protein sequence ID" value="KAK0626782.1"/>
    <property type="molecule type" value="Genomic_DNA"/>
</dbReference>
<feature type="signal peptide" evidence="1">
    <location>
        <begin position="1"/>
        <end position="28"/>
    </location>
</feature>
<dbReference type="AlphaFoldDB" id="A0AA40C6C8"/>
<feature type="chain" id="PRO_5041439100" description="Secreted protein" evidence="1">
    <location>
        <begin position="29"/>
        <end position="76"/>
    </location>
</feature>
<gene>
    <name evidence="2" type="ORF">B0T14DRAFT_118132</name>
</gene>
<evidence type="ECO:0000313" key="2">
    <source>
        <dbReference type="EMBL" id="KAK0626782.1"/>
    </source>
</evidence>
<evidence type="ECO:0000313" key="3">
    <source>
        <dbReference type="Proteomes" id="UP001175000"/>
    </source>
</evidence>
<keyword evidence="3" id="KW-1185">Reference proteome</keyword>
<sequence>MSNLQRLGFFSCWSSFRFFLAYFLVGRSKHPPLPCVGQASVLHIKCPVSIRSSHKVADNHAAFALDIQSRLYFEAP</sequence>
<name>A0AA40C6C8_9PEZI</name>
<accession>A0AA40C6C8</accession>
<comment type="caution">
    <text evidence="2">The sequence shown here is derived from an EMBL/GenBank/DDBJ whole genome shotgun (WGS) entry which is preliminary data.</text>
</comment>
<evidence type="ECO:0000256" key="1">
    <source>
        <dbReference type="SAM" id="SignalP"/>
    </source>
</evidence>
<dbReference type="Proteomes" id="UP001175000">
    <property type="component" value="Unassembled WGS sequence"/>
</dbReference>